<evidence type="ECO:0000256" key="8">
    <source>
        <dbReference type="ARBA" id="ARBA00023303"/>
    </source>
</evidence>
<evidence type="ECO:0000256" key="10">
    <source>
        <dbReference type="SAM" id="Phobius"/>
    </source>
</evidence>
<dbReference type="PANTHER" id="PTHR31086">
    <property type="entry name" value="ALUMINUM-ACTIVATED MALATE TRANSPORTER 10"/>
    <property type="match status" value="1"/>
</dbReference>
<dbReference type="GO" id="GO:0016020">
    <property type="term" value="C:membrane"/>
    <property type="evidence" value="ECO:0007669"/>
    <property type="project" value="UniProtKB-SubCell"/>
</dbReference>
<keyword evidence="6" id="KW-0406">Ion transport</keyword>
<comment type="similarity">
    <text evidence="2">Belongs to the aromatic acid exporter (TC 2.A.85) family.</text>
</comment>
<dbReference type="InterPro" id="IPR012337">
    <property type="entry name" value="RNaseH-like_sf"/>
</dbReference>
<evidence type="ECO:0000256" key="9">
    <source>
        <dbReference type="SAM" id="MobiDB-lite"/>
    </source>
</evidence>
<dbReference type="InterPro" id="IPR044730">
    <property type="entry name" value="RNase_H-like_dom_plant"/>
</dbReference>
<keyword evidence="8" id="KW-0407">Ion channel</keyword>
<dbReference type="InterPro" id="IPR020966">
    <property type="entry name" value="ALMT"/>
</dbReference>
<evidence type="ECO:0000256" key="2">
    <source>
        <dbReference type="ARBA" id="ARBA00007079"/>
    </source>
</evidence>
<dbReference type="Gene3D" id="3.30.420.10">
    <property type="entry name" value="Ribonuclease H-like superfamily/Ribonuclease H"/>
    <property type="match status" value="1"/>
</dbReference>
<evidence type="ECO:0000256" key="4">
    <source>
        <dbReference type="ARBA" id="ARBA00022692"/>
    </source>
</evidence>
<dbReference type="GO" id="GO:0003676">
    <property type="term" value="F:nucleic acid binding"/>
    <property type="evidence" value="ECO:0007669"/>
    <property type="project" value="InterPro"/>
</dbReference>
<name>A0A5C7I5K5_9ROSI</name>
<dbReference type="InterPro" id="IPR002156">
    <property type="entry name" value="RNaseH_domain"/>
</dbReference>
<proteinExistence type="inferred from homology"/>
<accession>A0A5C7I5K5</accession>
<dbReference type="GO" id="GO:0034220">
    <property type="term" value="P:monoatomic ion transmembrane transport"/>
    <property type="evidence" value="ECO:0007669"/>
    <property type="project" value="UniProtKB-KW"/>
</dbReference>
<evidence type="ECO:0000313" key="13">
    <source>
        <dbReference type="Proteomes" id="UP000323000"/>
    </source>
</evidence>
<dbReference type="InterPro" id="IPR036397">
    <property type="entry name" value="RNaseH_sf"/>
</dbReference>
<dbReference type="Pfam" id="PF11744">
    <property type="entry name" value="ALMT"/>
    <property type="match status" value="1"/>
</dbReference>
<reference evidence="13" key="1">
    <citation type="journal article" date="2019" name="Gigascience">
        <title>De novo genome assembly of the endangered Acer yangbiense, a plant species with extremely small populations endemic to Yunnan Province, China.</title>
        <authorList>
            <person name="Yang J."/>
            <person name="Wariss H.M."/>
            <person name="Tao L."/>
            <person name="Zhang R."/>
            <person name="Yun Q."/>
            <person name="Hollingsworth P."/>
            <person name="Dao Z."/>
            <person name="Luo G."/>
            <person name="Guo H."/>
            <person name="Ma Y."/>
            <person name="Sun W."/>
        </authorList>
    </citation>
    <scope>NUCLEOTIDE SEQUENCE [LARGE SCALE GENOMIC DNA]</scope>
    <source>
        <strain evidence="13">cv. Malutang</strain>
    </source>
</reference>
<dbReference type="GO" id="GO:0004523">
    <property type="term" value="F:RNA-DNA hybrid ribonuclease activity"/>
    <property type="evidence" value="ECO:0007669"/>
    <property type="project" value="InterPro"/>
</dbReference>
<feature type="transmembrane region" description="Helical" evidence="10">
    <location>
        <begin position="160"/>
        <end position="180"/>
    </location>
</feature>
<gene>
    <name evidence="12" type="ORF">EZV62_011378</name>
</gene>
<feature type="transmembrane region" description="Helical" evidence="10">
    <location>
        <begin position="51"/>
        <end position="70"/>
    </location>
</feature>
<evidence type="ECO:0000313" key="12">
    <source>
        <dbReference type="EMBL" id="TXG64384.1"/>
    </source>
</evidence>
<dbReference type="CDD" id="cd06222">
    <property type="entry name" value="RNase_H_like"/>
    <property type="match status" value="1"/>
</dbReference>
<dbReference type="OrthoDB" id="68611at2759"/>
<feature type="region of interest" description="Disordered" evidence="9">
    <location>
        <begin position="479"/>
        <end position="498"/>
    </location>
</feature>
<dbReference type="GO" id="GO:0015743">
    <property type="term" value="P:malate transport"/>
    <property type="evidence" value="ECO:0007669"/>
    <property type="project" value="InterPro"/>
</dbReference>
<dbReference type="AlphaFoldDB" id="A0A5C7I5K5"/>
<evidence type="ECO:0000259" key="11">
    <source>
        <dbReference type="Pfam" id="PF13456"/>
    </source>
</evidence>
<feature type="compositionally biased region" description="Polar residues" evidence="9">
    <location>
        <begin position="485"/>
        <end position="498"/>
    </location>
</feature>
<feature type="domain" description="RNase H type-1" evidence="11">
    <location>
        <begin position="497"/>
        <end position="584"/>
    </location>
</feature>
<feature type="transmembrane region" description="Helical" evidence="10">
    <location>
        <begin position="134"/>
        <end position="153"/>
    </location>
</feature>
<dbReference type="EMBL" id="VAHF01000004">
    <property type="protein sequence ID" value="TXG64384.1"/>
    <property type="molecule type" value="Genomic_DNA"/>
</dbReference>
<sequence>MEIESATRHEAAGPSPSSLGWLKALPSRFKARVIMVAKSIKKLAQDDPRRIIHSLKVGLAITLVSMLYYVRPLYDGFGVSGMWALITVVVVFEFTVGQTVSRGLNRSFATLSACALGIGANHLASLSGEKGKPIILGILVFLLAAASTFTRFFPKIKARFDYGILIFILTFSMVSVSGSREEDLLEMSYKRLSTILIGVAICVILSIFVCPVWAGQDLHQLVASNVEKLASYLEEFGGEYFQRCSESEESGGCGGGVSKKDKPFLQGYKIVLNSENKEESLANFARLEPPHGRFRLRHPWKQCLKIGDLARECAYKIESLNAYIGPDIRVSPEFNGTIQDVCMKMSSESGKALKALATAIKTMSDSTFSSANAYVESSKNAANDLKIALVSASLNNVDMQAIMSPATVTSILIEVVSCVEKISVAVHELSNLAQFNKIKEAMSVSPELNQPHNLLHTALSVEPVLDGDDSNHVVIIHETADSPENKNPNGQNPTGISDSNSAEIWAVKKAMELCLSNPNLRGRFISVVSNLKAVVSWVNGNDFRNISHVHSVYQIRSNLNYFGHIEVVYDSRAFNSFVDSLAKMGSNSCGDFVDWGDT</sequence>
<keyword evidence="7 10" id="KW-0472">Membrane</keyword>
<dbReference type="SUPFAM" id="SSF53098">
    <property type="entry name" value="Ribonuclease H-like"/>
    <property type="match status" value="1"/>
</dbReference>
<evidence type="ECO:0000256" key="6">
    <source>
        <dbReference type="ARBA" id="ARBA00023065"/>
    </source>
</evidence>
<evidence type="ECO:0000256" key="5">
    <source>
        <dbReference type="ARBA" id="ARBA00022989"/>
    </source>
</evidence>
<feature type="transmembrane region" description="Helical" evidence="10">
    <location>
        <begin position="192"/>
        <end position="214"/>
    </location>
</feature>
<feature type="transmembrane region" description="Helical" evidence="10">
    <location>
        <begin position="76"/>
        <end position="96"/>
    </location>
</feature>
<keyword evidence="4 10" id="KW-0812">Transmembrane</keyword>
<keyword evidence="13" id="KW-1185">Reference proteome</keyword>
<comment type="caution">
    <text evidence="12">The sequence shown here is derived from an EMBL/GenBank/DDBJ whole genome shotgun (WGS) entry which is preliminary data.</text>
</comment>
<dbReference type="Pfam" id="PF13456">
    <property type="entry name" value="RVT_3"/>
    <property type="match status" value="1"/>
</dbReference>
<dbReference type="Proteomes" id="UP000323000">
    <property type="component" value="Chromosome 4"/>
</dbReference>
<comment type="subcellular location">
    <subcellularLocation>
        <location evidence="1">Membrane</location>
        <topology evidence="1">Multi-pass membrane protein</topology>
    </subcellularLocation>
</comment>
<evidence type="ECO:0000256" key="7">
    <source>
        <dbReference type="ARBA" id="ARBA00023136"/>
    </source>
</evidence>
<evidence type="ECO:0000256" key="3">
    <source>
        <dbReference type="ARBA" id="ARBA00022448"/>
    </source>
</evidence>
<evidence type="ECO:0000256" key="1">
    <source>
        <dbReference type="ARBA" id="ARBA00004141"/>
    </source>
</evidence>
<protein>
    <recommendedName>
        <fullName evidence="11">RNase H type-1 domain-containing protein</fullName>
    </recommendedName>
</protein>
<keyword evidence="3" id="KW-0813">Transport</keyword>
<keyword evidence="5 10" id="KW-1133">Transmembrane helix</keyword>
<organism evidence="12 13">
    <name type="scientific">Acer yangbiense</name>
    <dbReference type="NCBI Taxonomy" id="1000413"/>
    <lineage>
        <taxon>Eukaryota</taxon>
        <taxon>Viridiplantae</taxon>
        <taxon>Streptophyta</taxon>
        <taxon>Embryophyta</taxon>
        <taxon>Tracheophyta</taxon>
        <taxon>Spermatophyta</taxon>
        <taxon>Magnoliopsida</taxon>
        <taxon>eudicotyledons</taxon>
        <taxon>Gunneridae</taxon>
        <taxon>Pentapetalae</taxon>
        <taxon>rosids</taxon>
        <taxon>malvids</taxon>
        <taxon>Sapindales</taxon>
        <taxon>Sapindaceae</taxon>
        <taxon>Hippocastanoideae</taxon>
        <taxon>Acereae</taxon>
        <taxon>Acer</taxon>
    </lineage>
</organism>